<dbReference type="AlphaFoldDB" id="A0A1J5SG01"/>
<dbReference type="InterPro" id="IPR034904">
    <property type="entry name" value="FSCA_dom_sf"/>
</dbReference>
<protein>
    <submittedName>
        <fullName evidence="2">Putative 1,2-phenylacetyl-CoA epoxidase, subunit D</fullName>
    </submittedName>
</protein>
<name>A0A1J5SG01_9ZZZZ</name>
<evidence type="ECO:0000313" key="2">
    <source>
        <dbReference type="EMBL" id="OIR07290.1"/>
    </source>
</evidence>
<dbReference type="Gene3D" id="3.30.300.130">
    <property type="entry name" value="Fe-S cluster assembly (FSCA)"/>
    <property type="match status" value="1"/>
</dbReference>
<dbReference type="Pfam" id="PF01883">
    <property type="entry name" value="FeS_assembly_P"/>
    <property type="match status" value="1"/>
</dbReference>
<proteinExistence type="predicted"/>
<dbReference type="SUPFAM" id="SSF117916">
    <property type="entry name" value="Fe-S cluster assembly (FSCA) domain-like"/>
    <property type="match status" value="1"/>
</dbReference>
<dbReference type="PANTHER" id="PTHR42831:SF1">
    <property type="entry name" value="FE-S PROTEIN MATURATION AUXILIARY FACTOR YITW"/>
    <property type="match status" value="1"/>
</dbReference>
<feature type="domain" description="MIP18 family-like" evidence="1">
    <location>
        <begin position="4"/>
        <end position="75"/>
    </location>
</feature>
<dbReference type="InterPro" id="IPR052339">
    <property type="entry name" value="Fe-S_Maturation_MIP18"/>
</dbReference>
<dbReference type="PANTHER" id="PTHR42831">
    <property type="entry name" value="FE-S PROTEIN MATURATION AUXILIARY FACTOR YITW"/>
    <property type="match status" value="1"/>
</dbReference>
<organism evidence="2">
    <name type="scientific">mine drainage metagenome</name>
    <dbReference type="NCBI Taxonomy" id="410659"/>
    <lineage>
        <taxon>unclassified sequences</taxon>
        <taxon>metagenomes</taxon>
        <taxon>ecological metagenomes</taxon>
    </lineage>
</organism>
<dbReference type="EMBL" id="MLJW01000038">
    <property type="protein sequence ID" value="OIR07290.1"/>
    <property type="molecule type" value="Genomic_DNA"/>
</dbReference>
<accession>A0A1J5SG01</accession>
<evidence type="ECO:0000259" key="1">
    <source>
        <dbReference type="Pfam" id="PF01883"/>
    </source>
</evidence>
<reference evidence="2" key="1">
    <citation type="submission" date="2016-10" db="EMBL/GenBank/DDBJ databases">
        <title>Sequence of Gallionella enrichment culture.</title>
        <authorList>
            <person name="Poehlein A."/>
            <person name="Muehling M."/>
            <person name="Daniel R."/>
        </authorList>
    </citation>
    <scope>NUCLEOTIDE SEQUENCE</scope>
</reference>
<sequence length="100" mass="10727">MITEEAVRVVLTEILDPEYGISIVELGMLTHVDIQGGEVHVGLTLTTPSCPAGNVILEGARSALAAMPGVETADVYLAWDPPWTPDRLSTTARRQLGWEG</sequence>
<dbReference type="InterPro" id="IPR002744">
    <property type="entry name" value="MIP18-like"/>
</dbReference>
<comment type="caution">
    <text evidence="2">The sequence shown here is derived from an EMBL/GenBank/DDBJ whole genome shotgun (WGS) entry which is preliminary data.</text>
</comment>
<gene>
    <name evidence="2" type="primary">paaD_1</name>
    <name evidence="2" type="ORF">GALL_105460</name>
</gene>